<dbReference type="STRING" id="1093900.A0A507BIJ2"/>
<gene>
    <name evidence="2" type="ORF">E0L32_003383</name>
</gene>
<comment type="caution">
    <text evidence="2">The sequence shown here is derived from an EMBL/GenBank/DDBJ whole genome shotgun (WGS) entry which is preliminary data.</text>
</comment>
<dbReference type="EMBL" id="SKBQ01000015">
    <property type="protein sequence ID" value="TPX16821.1"/>
    <property type="molecule type" value="Genomic_DNA"/>
</dbReference>
<dbReference type="Proteomes" id="UP000319257">
    <property type="component" value="Unassembled WGS sequence"/>
</dbReference>
<dbReference type="AlphaFoldDB" id="A0A507BIJ2"/>
<dbReference type="InParanoid" id="A0A507BIJ2"/>
<evidence type="ECO:0000313" key="2">
    <source>
        <dbReference type="EMBL" id="TPX16821.1"/>
    </source>
</evidence>
<evidence type="ECO:0000313" key="3">
    <source>
        <dbReference type="Proteomes" id="UP000319257"/>
    </source>
</evidence>
<dbReference type="GeneID" id="41970830"/>
<accession>A0A507BIJ2</accession>
<protein>
    <submittedName>
        <fullName evidence="2">Uncharacterized protein</fullName>
    </submittedName>
</protein>
<proteinExistence type="predicted"/>
<evidence type="ECO:0000256" key="1">
    <source>
        <dbReference type="SAM" id="MobiDB-lite"/>
    </source>
</evidence>
<organism evidence="2 3">
    <name type="scientific">Thyridium curvatum</name>
    <dbReference type="NCBI Taxonomy" id="1093900"/>
    <lineage>
        <taxon>Eukaryota</taxon>
        <taxon>Fungi</taxon>
        <taxon>Dikarya</taxon>
        <taxon>Ascomycota</taxon>
        <taxon>Pezizomycotina</taxon>
        <taxon>Sordariomycetes</taxon>
        <taxon>Sordariomycetidae</taxon>
        <taxon>Thyridiales</taxon>
        <taxon>Thyridiaceae</taxon>
        <taxon>Thyridium</taxon>
    </lineage>
</organism>
<dbReference type="RefSeq" id="XP_030998532.1">
    <property type="nucleotide sequence ID" value="XM_031137677.1"/>
</dbReference>
<sequence length="431" mass="46055">MEVMVMTIDVLSHGALECLVPRLHHNKHLTPGALETSTTAAAVPHGGSDFPRSLNEGMDVHVSNTKPHLLATVTAETEADHAPIARACLSAGTPLQGPAPTKIKPDLGSDQCPLSTFTFSQDAPVRSTPFHFPSKIPPLRRQGVKRRRPSTDVDGPNTACLSCKKRRLRLDLITSRLSRPFSLPATHILNREAAAAGDKRFLKLAAIMAARRIAGSGPQGQLHSPDQPGPSEMLRRAAIINRFRLRVYRHAAARGDSGVAQVAGSASLLQLSQGLGVVSGARFPGHHGPPGSVVPNILPLLPALPPSGSPHPLSKAAAARSPSPSRLTATAITTMTATTATTMMAASTPPIPARERELDAEEAEDRDNGCAFPGSEWLECRYHDDDEEEERDGTEVYADFGVIFGGGSDADSDEEYQDYMDDLDGIPWSVR</sequence>
<feature type="region of interest" description="Disordered" evidence="1">
    <location>
        <begin position="136"/>
        <end position="158"/>
    </location>
</feature>
<keyword evidence="3" id="KW-1185">Reference proteome</keyword>
<name>A0A507BIJ2_9PEZI</name>
<dbReference type="OrthoDB" id="5387995at2759"/>
<reference evidence="2 3" key="1">
    <citation type="submission" date="2019-06" db="EMBL/GenBank/DDBJ databases">
        <title>Draft genome sequence of the filamentous fungus Phialemoniopsis curvata isolated from diesel fuel.</title>
        <authorList>
            <person name="Varaljay V.A."/>
            <person name="Lyon W.J."/>
            <person name="Crouch A.L."/>
            <person name="Drake C.E."/>
            <person name="Hollomon J.M."/>
            <person name="Nadeau L.J."/>
            <person name="Nunn H.S."/>
            <person name="Stevenson B.S."/>
            <person name="Bojanowski C.L."/>
            <person name="Crookes-Goodson W.J."/>
        </authorList>
    </citation>
    <scope>NUCLEOTIDE SEQUENCE [LARGE SCALE GENOMIC DNA]</scope>
    <source>
        <strain evidence="2 3">D216</strain>
    </source>
</reference>